<dbReference type="EMBL" id="BFEA01000729">
    <property type="protein sequence ID" value="GBG89308.1"/>
    <property type="molecule type" value="Genomic_DNA"/>
</dbReference>
<evidence type="ECO:0000256" key="1">
    <source>
        <dbReference type="SAM" id="MobiDB-lite"/>
    </source>
</evidence>
<feature type="compositionally biased region" description="Low complexity" evidence="1">
    <location>
        <begin position="489"/>
        <end position="554"/>
    </location>
</feature>
<name>A0A388M3Z2_CHABU</name>
<dbReference type="Gramene" id="GBG89308">
    <property type="protein sequence ID" value="GBG89308"/>
    <property type="gene ID" value="CBR_g49018"/>
</dbReference>
<sequence>MDREYVAAAARHRLGFHLYEHGVPFNYVTGEKTQELHDLYLEPGEKKQRVKMPNRMQMATVVLDITYEKTREEMRPLMNTWDNSGCTLITNGCTDRKFRPVMNFIAAGESGVFLLKVVDMSKRKKTAIALAKLWEGVIREIGVHRVNALCTDNAEVNKQAARLLRRRTDSRIARIPWVSCAMHCLNMPLKGISEEPWANDLYKRAKTVVKCIKNHHKTVSLFLGCAKMERTRTLIMPIEVRFTSVYLMLHRLLDRKKVLKNMMGRDSDILPDDAQPSSEEVARRERLRKASQGRIPVVGRVDDDSDIDSSDDGEDLVWRGKGKKRKDLVPNDPKGKGQVVEEDYEEEKEMEDKDDETVYGIRPKGDSDEDSDDDDNGDTEDPVTMRQQTYQLDSDIDFLMPREAAHRGGYMVDEVDAAARAAAQALAKRGTRGANNTSGVGTGNRSGNSSSSGYNGNNNNNYNNNNGNCAGTSGSNVGTNSSARSSKVGTNNSNAGTSSSSPGTGSNSPGTSSSTSSGPGTSNNVGTSSSPSRNNVGSSTSASSSNVGTSANTGRSDADTTDSNSTSNTNAATISGGTTSGALL</sequence>
<feature type="region of interest" description="Disordered" evidence="1">
    <location>
        <begin position="427"/>
        <end position="584"/>
    </location>
</feature>
<gene>
    <name evidence="3" type="ORF">CBR_g49018</name>
</gene>
<feature type="domain" description="DUF659" evidence="2">
    <location>
        <begin position="53"/>
        <end position="208"/>
    </location>
</feature>
<dbReference type="InterPro" id="IPR012337">
    <property type="entry name" value="RNaseH-like_sf"/>
</dbReference>
<feature type="compositionally biased region" description="Acidic residues" evidence="1">
    <location>
        <begin position="367"/>
        <end position="381"/>
    </location>
</feature>
<dbReference type="Pfam" id="PF04937">
    <property type="entry name" value="DUF659"/>
    <property type="match status" value="1"/>
</dbReference>
<evidence type="ECO:0000313" key="3">
    <source>
        <dbReference type="EMBL" id="GBG89308.1"/>
    </source>
</evidence>
<reference evidence="3 4" key="1">
    <citation type="journal article" date="2018" name="Cell">
        <title>The Chara Genome: Secondary Complexity and Implications for Plant Terrestrialization.</title>
        <authorList>
            <person name="Nishiyama T."/>
            <person name="Sakayama H."/>
            <person name="Vries J.D."/>
            <person name="Buschmann H."/>
            <person name="Saint-Marcoux D."/>
            <person name="Ullrich K.K."/>
            <person name="Haas F.B."/>
            <person name="Vanderstraeten L."/>
            <person name="Becker D."/>
            <person name="Lang D."/>
            <person name="Vosolsobe S."/>
            <person name="Rombauts S."/>
            <person name="Wilhelmsson P.K.I."/>
            <person name="Janitza P."/>
            <person name="Kern R."/>
            <person name="Heyl A."/>
            <person name="Rumpler F."/>
            <person name="Villalobos L.I.A.C."/>
            <person name="Clay J.M."/>
            <person name="Skokan R."/>
            <person name="Toyoda A."/>
            <person name="Suzuki Y."/>
            <person name="Kagoshima H."/>
            <person name="Schijlen E."/>
            <person name="Tajeshwar N."/>
            <person name="Catarino B."/>
            <person name="Hetherington A.J."/>
            <person name="Saltykova A."/>
            <person name="Bonnot C."/>
            <person name="Breuninger H."/>
            <person name="Symeonidi A."/>
            <person name="Radhakrishnan G.V."/>
            <person name="Van Nieuwerburgh F."/>
            <person name="Deforce D."/>
            <person name="Chang C."/>
            <person name="Karol K.G."/>
            <person name="Hedrich R."/>
            <person name="Ulvskov P."/>
            <person name="Glockner G."/>
            <person name="Delwiche C.F."/>
            <person name="Petrasek J."/>
            <person name="Van de Peer Y."/>
            <person name="Friml J."/>
            <person name="Beilby M."/>
            <person name="Dolan L."/>
            <person name="Kohara Y."/>
            <person name="Sugano S."/>
            <person name="Fujiyama A."/>
            <person name="Delaux P.-M."/>
            <person name="Quint M."/>
            <person name="TheiBen G."/>
            <person name="Hagemann M."/>
            <person name="Harholt J."/>
            <person name="Dunand C."/>
            <person name="Zachgo S."/>
            <person name="Langdale J."/>
            <person name="Maumus F."/>
            <person name="Straeten D.V.D."/>
            <person name="Gould S.B."/>
            <person name="Rensing S.A."/>
        </authorList>
    </citation>
    <scope>NUCLEOTIDE SEQUENCE [LARGE SCALE GENOMIC DNA]</scope>
    <source>
        <strain evidence="3 4">S276</strain>
    </source>
</reference>
<dbReference type="PANTHER" id="PTHR32166">
    <property type="entry name" value="OSJNBA0013A04.12 PROTEIN"/>
    <property type="match status" value="1"/>
</dbReference>
<dbReference type="Proteomes" id="UP000265515">
    <property type="component" value="Unassembled WGS sequence"/>
</dbReference>
<evidence type="ECO:0000313" key="4">
    <source>
        <dbReference type="Proteomes" id="UP000265515"/>
    </source>
</evidence>
<protein>
    <recommendedName>
        <fullName evidence="2">DUF659 domain-containing protein</fullName>
    </recommendedName>
</protein>
<dbReference type="InterPro" id="IPR007021">
    <property type="entry name" value="DUF659"/>
</dbReference>
<feature type="compositionally biased region" description="Acidic residues" evidence="1">
    <location>
        <begin position="340"/>
        <end position="357"/>
    </location>
</feature>
<evidence type="ECO:0000259" key="2">
    <source>
        <dbReference type="Pfam" id="PF04937"/>
    </source>
</evidence>
<dbReference type="AlphaFoldDB" id="A0A388M3Z2"/>
<feature type="compositionally biased region" description="Low complexity" evidence="1">
    <location>
        <begin position="561"/>
        <end position="573"/>
    </location>
</feature>
<feature type="region of interest" description="Disordered" evidence="1">
    <location>
        <begin position="266"/>
        <end position="395"/>
    </location>
</feature>
<feature type="compositionally biased region" description="Acidic residues" evidence="1">
    <location>
        <begin position="303"/>
        <end position="315"/>
    </location>
</feature>
<dbReference type="PANTHER" id="PTHR32166:SF123">
    <property type="entry name" value="BED-TYPE DOMAIN-CONTAINING PROTEIN"/>
    <property type="match status" value="1"/>
</dbReference>
<feature type="compositionally biased region" description="Low complexity" evidence="1">
    <location>
        <begin position="435"/>
        <end position="482"/>
    </location>
</feature>
<dbReference type="OrthoDB" id="2017576at2759"/>
<feature type="compositionally biased region" description="Polar residues" evidence="1">
    <location>
        <begin position="575"/>
        <end position="584"/>
    </location>
</feature>
<proteinExistence type="predicted"/>
<organism evidence="3 4">
    <name type="scientific">Chara braunii</name>
    <name type="common">Braun's stonewort</name>
    <dbReference type="NCBI Taxonomy" id="69332"/>
    <lineage>
        <taxon>Eukaryota</taxon>
        <taxon>Viridiplantae</taxon>
        <taxon>Streptophyta</taxon>
        <taxon>Charophyceae</taxon>
        <taxon>Charales</taxon>
        <taxon>Characeae</taxon>
        <taxon>Chara</taxon>
    </lineage>
</organism>
<comment type="caution">
    <text evidence="3">The sequence shown here is derived from an EMBL/GenBank/DDBJ whole genome shotgun (WGS) entry which is preliminary data.</text>
</comment>
<accession>A0A388M3Z2</accession>
<keyword evidence="4" id="KW-1185">Reference proteome</keyword>
<dbReference type="SUPFAM" id="SSF53098">
    <property type="entry name" value="Ribonuclease H-like"/>
    <property type="match status" value="1"/>
</dbReference>